<keyword evidence="2" id="KW-1185">Reference proteome</keyword>
<gene>
    <name evidence="1" type="ORF">AK812_SmicGene7808</name>
</gene>
<proteinExistence type="predicted"/>
<dbReference type="AlphaFoldDB" id="A0A1Q9EMQ0"/>
<evidence type="ECO:0000313" key="1">
    <source>
        <dbReference type="EMBL" id="OLQ08709.1"/>
    </source>
</evidence>
<sequence length="308" mass="34127">MLPTVAATILQKGALPTSSPAECIRRCRNRRRPRASEKVRLVRGRATHDVSADGCGYHRVAGPSREHFVQQRDKGRHHRTSSATHIGNALLLSHVGTAQKHRLTDIWEQLAMRASQYELLEVSGRGFNTCSDDLSQDMLMLEMLLLRALHWANASRRRSLRNPGSGCLAVLPNTPFRMSRGQLGPSHKKEANGETKRLAGATHGDYTGCWKELPRVTATAKGLTARSNNTKPVAWWASDELTRERLIRGLVARVNHRQGFTPILPQRPRGAQLLMKLPSILYAQEEKLAHDASTDALKVLSGQCAAHG</sequence>
<comment type="caution">
    <text evidence="1">The sequence shown here is derived from an EMBL/GenBank/DDBJ whole genome shotgun (WGS) entry which is preliminary data.</text>
</comment>
<accession>A0A1Q9EMQ0</accession>
<dbReference type="OrthoDB" id="10284835at2759"/>
<reference evidence="1 2" key="1">
    <citation type="submission" date="2016-02" db="EMBL/GenBank/DDBJ databases">
        <title>Genome analysis of coral dinoflagellate symbionts highlights evolutionary adaptations to a symbiotic lifestyle.</title>
        <authorList>
            <person name="Aranda M."/>
            <person name="Li Y."/>
            <person name="Liew Y.J."/>
            <person name="Baumgarten S."/>
            <person name="Simakov O."/>
            <person name="Wilson M."/>
            <person name="Piel J."/>
            <person name="Ashoor H."/>
            <person name="Bougouffa S."/>
            <person name="Bajic V.B."/>
            <person name="Ryu T."/>
            <person name="Ravasi T."/>
            <person name="Bayer T."/>
            <person name="Micklem G."/>
            <person name="Kim H."/>
            <person name="Bhak J."/>
            <person name="Lajeunesse T.C."/>
            <person name="Voolstra C.R."/>
        </authorList>
    </citation>
    <scope>NUCLEOTIDE SEQUENCE [LARGE SCALE GENOMIC DNA]</scope>
    <source>
        <strain evidence="1 2">CCMP2467</strain>
    </source>
</reference>
<organism evidence="1 2">
    <name type="scientific">Symbiodinium microadriaticum</name>
    <name type="common">Dinoflagellate</name>
    <name type="synonym">Zooxanthella microadriatica</name>
    <dbReference type="NCBI Taxonomy" id="2951"/>
    <lineage>
        <taxon>Eukaryota</taxon>
        <taxon>Sar</taxon>
        <taxon>Alveolata</taxon>
        <taxon>Dinophyceae</taxon>
        <taxon>Suessiales</taxon>
        <taxon>Symbiodiniaceae</taxon>
        <taxon>Symbiodinium</taxon>
    </lineage>
</organism>
<dbReference type="EMBL" id="LSRX01000112">
    <property type="protein sequence ID" value="OLQ08709.1"/>
    <property type="molecule type" value="Genomic_DNA"/>
</dbReference>
<dbReference type="Proteomes" id="UP000186817">
    <property type="component" value="Unassembled WGS sequence"/>
</dbReference>
<protein>
    <submittedName>
        <fullName evidence="1">Uncharacterized protein</fullName>
    </submittedName>
</protein>
<name>A0A1Q9EMQ0_SYMMI</name>
<evidence type="ECO:0000313" key="2">
    <source>
        <dbReference type="Proteomes" id="UP000186817"/>
    </source>
</evidence>